<dbReference type="EMBL" id="JBIAFJ010000058">
    <property type="protein sequence ID" value="MFE9174538.1"/>
    <property type="molecule type" value="Genomic_DNA"/>
</dbReference>
<comment type="caution">
    <text evidence="2">The sequence shown here is derived from an EMBL/GenBank/DDBJ whole genome shotgun (WGS) entry which is preliminary data.</text>
</comment>
<name>A0ABW6L6A6_9ACTN</name>
<evidence type="ECO:0000256" key="1">
    <source>
        <dbReference type="SAM" id="SignalP"/>
    </source>
</evidence>
<evidence type="ECO:0000313" key="3">
    <source>
        <dbReference type="Proteomes" id="UP001601197"/>
    </source>
</evidence>
<feature type="signal peptide" evidence="1">
    <location>
        <begin position="1"/>
        <end position="23"/>
    </location>
</feature>
<gene>
    <name evidence="2" type="ORF">ACFYNZ_34775</name>
</gene>
<dbReference type="Proteomes" id="UP001601197">
    <property type="component" value="Unassembled WGS sequence"/>
</dbReference>
<keyword evidence="1" id="KW-0732">Signal</keyword>
<feature type="chain" id="PRO_5046676902" evidence="1">
    <location>
        <begin position="24"/>
        <end position="66"/>
    </location>
</feature>
<proteinExistence type="predicted"/>
<organism evidence="2 3">
    <name type="scientific">Streptomyces kebangsaanensis</name>
    <dbReference type="NCBI Taxonomy" id="864058"/>
    <lineage>
        <taxon>Bacteria</taxon>
        <taxon>Bacillati</taxon>
        <taxon>Actinomycetota</taxon>
        <taxon>Actinomycetes</taxon>
        <taxon>Kitasatosporales</taxon>
        <taxon>Streptomycetaceae</taxon>
        <taxon>Streptomyces</taxon>
    </lineage>
</organism>
<protein>
    <submittedName>
        <fullName evidence="2">Uncharacterized protein</fullName>
    </submittedName>
</protein>
<sequence>MRIPTTLAALALASIGLIGTAAAADNDQNTSTLATQLCNKGTNVLALPLGKTTCKVLTDAPVSRKQ</sequence>
<evidence type="ECO:0000313" key="2">
    <source>
        <dbReference type="EMBL" id="MFE9174538.1"/>
    </source>
</evidence>
<reference evidence="2 3" key="1">
    <citation type="submission" date="2024-10" db="EMBL/GenBank/DDBJ databases">
        <title>The Natural Products Discovery Center: Release of the First 8490 Sequenced Strains for Exploring Actinobacteria Biosynthetic Diversity.</title>
        <authorList>
            <person name="Kalkreuter E."/>
            <person name="Kautsar S.A."/>
            <person name="Yang D."/>
            <person name="Bader C.D."/>
            <person name="Teijaro C.N."/>
            <person name="Fluegel L."/>
            <person name="Davis C.M."/>
            <person name="Simpson J.R."/>
            <person name="Lauterbach L."/>
            <person name="Steele A.D."/>
            <person name="Gui C."/>
            <person name="Meng S."/>
            <person name="Li G."/>
            <person name="Viehrig K."/>
            <person name="Ye F."/>
            <person name="Su P."/>
            <person name="Kiefer A.F."/>
            <person name="Nichols A."/>
            <person name="Cepeda A.J."/>
            <person name="Yan W."/>
            <person name="Fan B."/>
            <person name="Jiang Y."/>
            <person name="Adhikari A."/>
            <person name="Zheng C.-J."/>
            <person name="Schuster L."/>
            <person name="Cowan T.M."/>
            <person name="Smanski M.J."/>
            <person name="Chevrette M.G."/>
            <person name="De Carvalho L.P.S."/>
            <person name="Shen B."/>
        </authorList>
    </citation>
    <scope>NUCLEOTIDE SEQUENCE [LARGE SCALE GENOMIC DNA]</scope>
    <source>
        <strain evidence="2 3">NPDC007147</strain>
    </source>
</reference>
<dbReference type="RefSeq" id="WP_073948181.1">
    <property type="nucleotide sequence ID" value="NZ_JBIAFJ010000058.1"/>
</dbReference>
<keyword evidence="3" id="KW-1185">Reference proteome</keyword>
<accession>A0ABW6L6A6</accession>